<keyword evidence="1" id="KW-0812">Transmembrane</keyword>
<feature type="transmembrane region" description="Helical" evidence="1">
    <location>
        <begin position="236"/>
        <end position="259"/>
    </location>
</feature>
<feature type="transmembrane region" description="Helical" evidence="1">
    <location>
        <begin position="361"/>
        <end position="381"/>
    </location>
</feature>
<feature type="transmembrane region" description="Helical" evidence="1">
    <location>
        <begin position="90"/>
        <end position="108"/>
    </location>
</feature>
<keyword evidence="5" id="KW-1185">Reference proteome</keyword>
<feature type="transmembrane region" description="Helical" evidence="1">
    <location>
        <begin position="6"/>
        <end position="24"/>
    </location>
</feature>
<feature type="transmembrane region" description="Helical" evidence="1">
    <location>
        <begin position="204"/>
        <end position="224"/>
    </location>
</feature>
<feature type="transmembrane region" description="Helical" evidence="1">
    <location>
        <begin position="61"/>
        <end position="78"/>
    </location>
</feature>
<protein>
    <submittedName>
        <fullName evidence="4">MgtC/SapB family protein</fullName>
    </submittedName>
</protein>
<evidence type="ECO:0000313" key="4">
    <source>
        <dbReference type="EMBL" id="NNU81478.1"/>
    </source>
</evidence>
<dbReference type="PANTHER" id="PTHR39084:SF1">
    <property type="entry name" value="DUF4010 DOMAIN-CONTAINING PROTEIN"/>
    <property type="match status" value="1"/>
</dbReference>
<dbReference type="Proteomes" id="UP000572377">
    <property type="component" value="Unassembled WGS sequence"/>
</dbReference>
<feature type="transmembrane region" description="Helical" evidence="1">
    <location>
        <begin position="393"/>
        <end position="416"/>
    </location>
</feature>
<name>A0A849L4V9_9RHOB</name>
<feature type="domain" description="MgtC/SapB/SrpB/YhiD N-terminal" evidence="2">
    <location>
        <begin position="9"/>
        <end position="133"/>
    </location>
</feature>
<dbReference type="RefSeq" id="WP_171326318.1">
    <property type="nucleotide sequence ID" value="NZ_JABFBC010000002.1"/>
</dbReference>
<evidence type="ECO:0000259" key="3">
    <source>
        <dbReference type="Pfam" id="PF13194"/>
    </source>
</evidence>
<feature type="transmembrane region" description="Helical" evidence="1">
    <location>
        <begin position="144"/>
        <end position="162"/>
    </location>
</feature>
<feature type="transmembrane region" description="Helical" evidence="1">
    <location>
        <begin position="114"/>
        <end position="132"/>
    </location>
</feature>
<proteinExistence type="predicted"/>
<dbReference type="Pfam" id="PF02308">
    <property type="entry name" value="MgtC"/>
    <property type="match status" value="1"/>
</dbReference>
<dbReference type="InterPro" id="IPR025105">
    <property type="entry name" value="DUF4010"/>
</dbReference>
<keyword evidence="1" id="KW-0472">Membrane</keyword>
<accession>A0A849L4V9</accession>
<comment type="caution">
    <text evidence="4">The sequence shown here is derived from an EMBL/GenBank/DDBJ whole genome shotgun (WGS) entry which is preliminary data.</text>
</comment>
<dbReference type="EMBL" id="JABFBC010000002">
    <property type="protein sequence ID" value="NNU81478.1"/>
    <property type="molecule type" value="Genomic_DNA"/>
</dbReference>
<dbReference type="InterPro" id="IPR049177">
    <property type="entry name" value="MgtC_SapB_SrpB_YhiD_N"/>
</dbReference>
<reference evidence="4 5" key="1">
    <citation type="submission" date="2020-05" db="EMBL/GenBank/DDBJ databases">
        <title>Gimesia benthica sp. nov., a novel planctomycete isolated from a deep-sea water sample of the Northwest Indian Ocean.</title>
        <authorList>
            <person name="Wang J."/>
            <person name="Ruan C."/>
            <person name="Song L."/>
            <person name="Zhu Y."/>
            <person name="Li A."/>
            <person name="Zheng X."/>
            <person name="Wang L."/>
            <person name="Lu Z."/>
            <person name="Huang Y."/>
            <person name="Du W."/>
            <person name="Zhou Y."/>
            <person name="Huang L."/>
            <person name="Dai X."/>
        </authorList>
    </citation>
    <scope>NUCLEOTIDE SEQUENCE [LARGE SCALE GENOMIC DNA]</scope>
    <source>
        <strain evidence="4 5">YYQ-30</strain>
    </source>
</reference>
<dbReference type="Pfam" id="PF13194">
    <property type="entry name" value="DUF4010"/>
    <property type="match status" value="1"/>
</dbReference>
<feature type="transmembrane region" description="Helical" evidence="1">
    <location>
        <begin position="266"/>
        <end position="286"/>
    </location>
</feature>
<feature type="transmembrane region" description="Helical" evidence="1">
    <location>
        <begin position="306"/>
        <end position="328"/>
    </location>
</feature>
<keyword evidence="1" id="KW-1133">Transmembrane helix</keyword>
<feature type="transmembrane region" description="Helical" evidence="1">
    <location>
        <begin position="36"/>
        <end position="55"/>
    </location>
</feature>
<gene>
    <name evidence="4" type="ORF">HMH01_13640</name>
</gene>
<evidence type="ECO:0000313" key="5">
    <source>
        <dbReference type="Proteomes" id="UP000572377"/>
    </source>
</evidence>
<feature type="transmembrane region" description="Helical" evidence="1">
    <location>
        <begin position="335"/>
        <end position="355"/>
    </location>
</feature>
<feature type="transmembrane region" description="Helical" evidence="1">
    <location>
        <begin position="177"/>
        <end position="195"/>
    </location>
</feature>
<dbReference type="PANTHER" id="PTHR39084">
    <property type="entry name" value="MEMBRANE PROTEIN-RELATED"/>
    <property type="match status" value="1"/>
</dbReference>
<evidence type="ECO:0000256" key="1">
    <source>
        <dbReference type="SAM" id="Phobius"/>
    </source>
</evidence>
<sequence length="419" mass="42068">MTDLILRFAVALAIGLLTGLERGWRERDQPAGSRAAGIRTYAIAGLLGGICAALSQAMGSAIILATGFAIFAAAFVWFEAREAARHESYSVTASVAGLCVFALGALAVAGDTRAAAAGGAALAGMLASREVLHEGLKRLTWPELRSALLLAAMTTIVLPILPDRSLDPWGGFNPHEIWLFTVVVATISYLGYIAVRILGPRRGLLTSGLAGAVASSTAVTVAFGRLARQAAEVRPLAGAAALAAMVSVLRVCVVAVLLGGTGILGVLLPPALAAALAFGAAGLVLLRGGEAGETPAAEVQRNPFDLIPLLVFATAFAAISTLSAALVARFGAASLLTSSALSGAFDVDVAVLSALRLGGETLPAALIARAVLVALAANAVGRLSLAIAAGPRAYWLPLALATAAALAAGAAAHVLLPGA</sequence>
<evidence type="ECO:0000259" key="2">
    <source>
        <dbReference type="Pfam" id="PF02308"/>
    </source>
</evidence>
<organism evidence="4 5">
    <name type="scientific">Halovulum dunhuangense</name>
    <dbReference type="NCBI Taxonomy" id="1505036"/>
    <lineage>
        <taxon>Bacteria</taxon>
        <taxon>Pseudomonadati</taxon>
        <taxon>Pseudomonadota</taxon>
        <taxon>Alphaproteobacteria</taxon>
        <taxon>Rhodobacterales</taxon>
        <taxon>Paracoccaceae</taxon>
        <taxon>Halovulum</taxon>
    </lineage>
</organism>
<feature type="domain" description="DUF4010" evidence="3">
    <location>
        <begin position="182"/>
        <end position="390"/>
    </location>
</feature>
<dbReference type="AlphaFoldDB" id="A0A849L4V9"/>